<protein>
    <submittedName>
        <fullName evidence="1">Uncharacterized protein</fullName>
    </submittedName>
</protein>
<organism evidence="1 2">
    <name type="scientific">Streptomyces albiflavescens</name>
    <dbReference type="NCBI Taxonomy" id="1623582"/>
    <lineage>
        <taxon>Bacteria</taxon>
        <taxon>Bacillati</taxon>
        <taxon>Actinomycetota</taxon>
        <taxon>Actinomycetes</taxon>
        <taxon>Kitasatosporales</taxon>
        <taxon>Streptomycetaceae</taxon>
        <taxon>Streptomyces</taxon>
    </lineage>
</organism>
<dbReference type="EMBL" id="BMMM01000021">
    <property type="protein sequence ID" value="GGN88665.1"/>
    <property type="molecule type" value="Genomic_DNA"/>
</dbReference>
<comment type="caution">
    <text evidence="1">The sequence shown here is derived from an EMBL/GenBank/DDBJ whole genome shotgun (WGS) entry which is preliminary data.</text>
</comment>
<gene>
    <name evidence="1" type="ORF">GCM10011579_082580</name>
</gene>
<proteinExistence type="predicted"/>
<reference evidence="1 2" key="1">
    <citation type="journal article" date="2014" name="Int. J. Syst. Evol. Microbiol.">
        <title>Complete genome sequence of Corynebacterium casei LMG S-19264T (=DSM 44701T), isolated from a smear-ripened cheese.</title>
        <authorList>
            <consortium name="US DOE Joint Genome Institute (JGI-PGF)"/>
            <person name="Walter F."/>
            <person name="Albersmeier A."/>
            <person name="Kalinowski J."/>
            <person name="Ruckert C."/>
        </authorList>
    </citation>
    <scope>NUCLEOTIDE SEQUENCE [LARGE SCALE GENOMIC DNA]</scope>
    <source>
        <strain evidence="1 2">CGMCC 4.7111</strain>
    </source>
</reference>
<dbReference type="AlphaFoldDB" id="A0A917YDG2"/>
<accession>A0A917YDG2</accession>
<dbReference type="RefSeq" id="WP_189191247.1">
    <property type="nucleotide sequence ID" value="NZ_BMMM01000021.1"/>
</dbReference>
<name>A0A917YDG2_9ACTN</name>
<evidence type="ECO:0000313" key="2">
    <source>
        <dbReference type="Proteomes" id="UP000600365"/>
    </source>
</evidence>
<dbReference type="Proteomes" id="UP000600365">
    <property type="component" value="Unassembled WGS sequence"/>
</dbReference>
<sequence length="262" mass="25610">MVVAQHSHHVLQQLDEIGGARCIPCPPPPVGQVVASGEGAGVPRTEAATGGGGKALAVVEGGGNLAGCIRAGVSAMHAKQHLMGVRPVQGLLGLGGEGCGVGAQGLGQGGVAVDVGPGGEEGVRRSAGELVLLVGGEGVTGGALDELVDADGLVRGGGGVVDEAEPVQGVHRVPGGNRLRFPGAVLAGSGPVLGEVGEGGPTVEDGVLGPVVKFPSSARRAGPAASGACSRRAGHRPSYWMYLGLCPVRRECVHGVAGQTGI</sequence>
<keyword evidence="2" id="KW-1185">Reference proteome</keyword>
<evidence type="ECO:0000313" key="1">
    <source>
        <dbReference type="EMBL" id="GGN88665.1"/>
    </source>
</evidence>